<dbReference type="AlphaFoldDB" id="A0A6I8NRY4"/>
<keyword evidence="4" id="KW-0963">Cytoplasm</keyword>
<dbReference type="GeneTree" id="ENSGT00620000088063"/>
<keyword evidence="9" id="KW-0805">Transcription regulation</keyword>
<evidence type="ECO:0000256" key="5">
    <source>
        <dbReference type="ARBA" id="ARBA00022491"/>
    </source>
</evidence>
<dbReference type="Pfam" id="PF21227">
    <property type="entry name" value="Myb_DNA-binding_7"/>
    <property type="match status" value="1"/>
</dbReference>
<evidence type="ECO:0000256" key="15">
    <source>
        <dbReference type="ARBA" id="ARBA00069865"/>
    </source>
</evidence>
<dbReference type="OMA" id="KCTPTRI"/>
<dbReference type="FunFam" id="1.10.10.60:FF:000265">
    <property type="entry name" value="CASP8-associated protein 2 isoform X1"/>
    <property type="match status" value="1"/>
</dbReference>
<evidence type="ECO:0000256" key="2">
    <source>
        <dbReference type="ARBA" id="ARBA00004322"/>
    </source>
</evidence>
<dbReference type="Bgee" id="ENSOANG00000048669">
    <property type="expression patterns" value="Expressed in fibroblast and 8 other cell types or tissues"/>
</dbReference>
<keyword evidence="19" id="KW-1185">Reference proteome</keyword>
<keyword evidence="13" id="KW-0539">Nucleus</keyword>
<gene>
    <name evidence="18" type="primary">CASP8AP2</name>
</gene>
<evidence type="ECO:0000256" key="13">
    <source>
        <dbReference type="ARBA" id="ARBA00023242"/>
    </source>
</evidence>
<proteinExistence type="predicted"/>
<evidence type="ECO:0000256" key="9">
    <source>
        <dbReference type="ARBA" id="ARBA00023015"/>
    </source>
</evidence>
<dbReference type="PANTHER" id="PTHR15489:SF2">
    <property type="entry name" value="CASP8-ASSOCIATED PROTEIN 2"/>
    <property type="match status" value="1"/>
</dbReference>
<evidence type="ECO:0000256" key="12">
    <source>
        <dbReference type="ARBA" id="ARBA00023163"/>
    </source>
</evidence>
<feature type="coiled-coil region" evidence="17">
    <location>
        <begin position="72"/>
        <end position="138"/>
    </location>
</feature>
<dbReference type="GO" id="GO:0005739">
    <property type="term" value="C:mitochondrion"/>
    <property type="evidence" value="ECO:0007669"/>
    <property type="project" value="UniProtKB-SubCell"/>
</dbReference>
<dbReference type="PANTHER" id="PTHR15489">
    <property type="entry name" value="CASPASE 8 ASSOCIATED PROTEIN 2"/>
    <property type="match status" value="1"/>
</dbReference>
<evidence type="ECO:0000256" key="3">
    <source>
        <dbReference type="ARBA" id="ARBA00004496"/>
    </source>
</evidence>
<evidence type="ECO:0000256" key="8">
    <source>
        <dbReference type="ARBA" id="ARBA00022990"/>
    </source>
</evidence>
<protein>
    <recommendedName>
        <fullName evidence="15">CASP8-associated protein 2</fullName>
    </recommendedName>
    <alternativeName>
        <fullName evidence="16">FLICE-associated huge protein</fullName>
    </alternativeName>
</protein>
<keyword evidence="12" id="KW-0804">Transcription</keyword>
<keyword evidence="6" id="KW-0597">Phosphoprotein</keyword>
<keyword evidence="10" id="KW-0496">Mitochondrion</keyword>
<evidence type="ECO:0000256" key="14">
    <source>
        <dbReference type="ARBA" id="ARBA00023306"/>
    </source>
</evidence>
<keyword evidence="8" id="KW-0007">Acetylation</keyword>
<dbReference type="GO" id="GO:0016605">
    <property type="term" value="C:PML body"/>
    <property type="evidence" value="ECO:0007669"/>
    <property type="project" value="UniProtKB-SubCell"/>
</dbReference>
<evidence type="ECO:0000256" key="7">
    <source>
        <dbReference type="ARBA" id="ARBA00022703"/>
    </source>
</evidence>
<dbReference type="Ensembl" id="ENSOANT00000058970.1">
    <property type="protein sequence ID" value="ENSOANP00000043328.1"/>
    <property type="gene ID" value="ENSOANG00000048669.1"/>
</dbReference>
<keyword evidence="5" id="KW-0678">Repressor</keyword>
<accession>A0A6I8NRY4</accession>
<keyword evidence="17" id="KW-0175">Coiled coil</keyword>
<name>A0A6I8NRY4_ORNAN</name>
<evidence type="ECO:0000313" key="19">
    <source>
        <dbReference type="Proteomes" id="UP000002279"/>
    </source>
</evidence>
<evidence type="ECO:0000256" key="6">
    <source>
        <dbReference type="ARBA" id="ARBA00022553"/>
    </source>
</evidence>
<evidence type="ECO:0000313" key="18">
    <source>
        <dbReference type="Ensembl" id="ENSOANP00000043328.1"/>
    </source>
</evidence>
<sequence>MAADDDTGEKMTFDVLCASPLKSNDESSVDIYAGLDPNVTENTSKPCTPSRNCLDLYEELLTEEGNAKEATYNELQVEFGKCQRQIKELMKKFKEVQTQNLSLQSENQSLKKNISALIKTARGEINRKDEEINSLHQRDDDREILLECQKTGPSGKTFTFLAAKLNKNPNQVSERFQQLLKLFKKSKCR</sequence>
<keyword evidence="11" id="KW-0010">Activator</keyword>
<keyword evidence="14" id="KW-0131">Cell cycle</keyword>
<evidence type="ECO:0000256" key="11">
    <source>
        <dbReference type="ARBA" id="ARBA00023159"/>
    </source>
</evidence>
<evidence type="ECO:0000256" key="10">
    <source>
        <dbReference type="ARBA" id="ARBA00023128"/>
    </source>
</evidence>
<organism evidence="18 19">
    <name type="scientific">Ornithorhynchus anatinus</name>
    <name type="common">Duckbill platypus</name>
    <dbReference type="NCBI Taxonomy" id="9258"/>
    <lineage>
        <taxon>Eukaryota</taxon>
        <taxon>Metazoa</taxon>
        <taxon>Chordata</taxon>
        <taxon>Craniata</taxon>
        <taxon>Vertebrata</taxon>
        <taxon>Euteleostomi</taxon>
        <taxon>Mammalia</taxon>
        <taxon>Monotremata</taxon>
        <taxon>Ornithorhynchidae</taxon>
        <taxon>Ornithorhynchus</taxon>
    </lineage>
</organism>
<dbReference type="GO" id="GO:0008625">
    <property type="term" value="P:extrinsic apoptotic signaling pathway via death domain receptors"/>
    <property type="evidence" value="ECO:0007669"/>
    <property type="project" value="UniProtKB-ARBA"/>
</dbReference>
<evidence type="ECO:0000256" key="4">
    <source>
        <dbReference type="ARBA" id="ARBA00022490"/>
    </source>
</evidence>
<comment type="subcellular location">
    <subcellularLocation>
        <location evidence="3">Cytoplasm</location>
    </subcellularLocation>
    <subcellularLocation>
        <location evidence="1">Mitochondrion</location>
    </subcellularLocation>
    <subcellularLocation>
        <location evidence="2">Nucleus</location>
        <location evidence="2">PML body</location>
    </subcellularLocation>
</comment>
<evidence type="ECO:0000256" key="16">
    <source>
        <dbReference type="ARBA" id="ARBA00078515"/>
    </source>
</evidence>
<dbReference type="Proteomes" id="UP000002279">
    <property type="component" value="Unplaced"/>
</dbReference>
<dbReference type="InterPro" id="IPR039674">
    <property type="entry name" value="FLASH"/>
</dbReference>
<reference evidence="18" key="2">
    <citation type="submission" date="2025-09" db="UniProtKB">
        <authorList>
            <consortium name="Ensembl"/>
        </authorList>
    </citation>
    <scope>IDENTIFICATION</scope>
    <source>
        <strain evidence="18">Glennie</strain>
    </source>
</reference>
<dbReference type="InParanoid" id="A0A6I8NRY4"/>
<keyword evidence="7" id="KW-0053">Apoptosis</keyword>
<evidence type="ECO:0000256" key="1">
    <source>
        <dbReference type="ARBA" id="ARBA00004173"/>
    </source>
</evidence>
<dbReference type="Gene3D" id="1.10.10.60">
    <property type="entry name" value="Homeodomain-like"/>
    <property type="match status" value="1"/>
</dbReference>
<reference evidence="18" key="1">
    <citation type="submission" date="2025-08" db="UniProtKB">
        <authorList>
            <consortium name="Ensembl"/>
        </authorList>
    </citation>
    <scope>IDENTIFICATION</scope>
    <source>
        <strain evidence="18">Glennie</strain>
    </source>
</reference>
<evidence type="ECO:0000256" key="17">
    <source>
        <dbReference type="SAM" id="Coils"/>
    </source>
</evidence>